<sequence>MPTMLQPVRVPGAGEKLIQEYAGAASTGHGAVSVARMTAPPGWDEPGQRPEFDEVTYVLAGEMLVQDEHDEVTRIGAGECVLVRAGEWVRYFVGDTGADYLAVCSPAFTSESARRDHA</sequence>
<dbReference type="OrthoDB" id="160522at2"/>
<dbReference type="InterPro" id="IPR013096">
    <property type="entry name" value="Cupin_2"/>
</dbReference>
<name>A0A5J6V9T9_9MICO</name>
<evidence type="ECO:0000259" key="1">
    <source>
        <dbReference type="Pfam" id="PF07883"/>
    </source>
</evidence>
<protein>
    <submittedName>
        <fullName evidence="2">Cupin domain-containing protein</fullName>
    </submittedName>
</protein>
<dbReference type="Pfam" id="PF07883">
    <property type="entry name" value="Cupin_2"/>
    <property type="match status" value="1"/>
</dbReference>
<evidence type="ECO:0000313" key="3">
    <source>
        <dbReference type="Proteomes" id="UP000326546"/>
    </source>
</evidence>
<dbReference type="AlphaFoldDB" id="A0A5J6V9T9"/>
<evidence type="ECO:0000313" key="2">
    <source>
        <dbReference type="EMBL" id="QFG70287.1"/>
    </source>
</evidence>
<feature type="domain" description="Cupin type-2" evidence="1">
    <location>
        <begin position="36"/>
        <end position="101"/>
    </location>
</feature>
<reference evidence="2 3" key="1">
    <citation type="submission" date="2019-09" db="EMBL/GenBank/DDBJ databases">
        <title>Serinicoccus pratensis sp. nov., isolated from meadow soil.</title>
        <authorList>
            <person name="Zhang W."/>
        </authorList>
    </citation>
    <scope>NUCLEOTIDE SEQUENCE [LARGE SCALE GENOMIC DNA]</scope>
    <source>
        <strain evidence="2 3">W204</strain>
    </source>
</reference>
<dbReference type="InterPro" id="IPR011051">
    <property type="entry name" value="RmlC_Cupin_sf"/>
</dbReference>
<proteinExistence type="predicted"/>
<dbReference type="InterPro" id="IPR014710">
    <property type="entry name" value="RmlC-like_jellyroll"/>
</dbReference>
<dbReference type="Proteomes" id="UP000326546">
    <property type="component" value="Chromosome"/>
</dbReference>
<dbReference type="Gene3D" id="2.60.120.10">
    <property type="entry name" value="Jelly Rolls"/>
    <property type="match status" value="1"/>
</dbReference>
<organism evidence="2 3">
    <name type="scientific">Ornithinimicrobium pratense</name>
    <dbReference type="NCBI Taxonomy" id="2593973"/>
    <lineage>
        <taxon>Bacteria</taxon>
        <taxon>Bacillati</taxon>
        <taxon>Actinomycetota</taxon>
        <taxon>Actinomycetes</taxon>
        <taxon>Micrococcales</taxon>
        <taxon>Ornithinimicrobiaceae</taxon>
        <taxon>Ornithinimicrobium</taxon>
    </lineage>
</organism>
<accession>A0A5J6V9T9</accession>
<keyword evidence="3" id="KW-1185">Reference proteome</keyword>
<dbReference type="EMBL" id="CP044427">
    <property type="protein sequence ID" value="QFG70287.1"/>
    <property type="molecule type" value="Genomic_DNA"/>
</dbReference>
<dbReference type="KEGG" id="serw:FY030_10700"/>
<dbReference type="SUPFAM" id="SSF51182">
    <property type="entry name" value="RmlC-like cupins"/>
    <property type="match status" value="1"/>
</dbReference>
<gene>
    <name evidence="2" type="ORF">FY030_10700</name>
</gene>